<feature type="compositionally biased region" description="Polar residues" evidence="1">
    <location>
        <begin position="33"/>
        <end position="44"/>
    </location>
</feature>
<sequence length="139" mass="16348">MNKEWDEQDHVRLLRDVRELIARGPPVEVASSVEDQPQVENTEGWQEKEGRLRLRETLQKFSNWICEERASRMNGDGKAHCQNFESFDGSSFRGNDGSVLCKMIYERERERCKVTHGTMVDPWLSAQIQPTQRRTQRRL</sequence>
<evidence type="ECO:0000256" key="1">
    <source>
        <dbReference type="SAM" id="MobiDB-lite"/>
    </source>
</evidence>
<proteinExistence type="predicted"/>
<reference evidence="3" key="3">
    <citation type="submission" date="2020-12" db="UniProtKB">
        <authorList>
            <consortium name="EnsemblPlants"/>
        </authorList>
    </citation>
    <scope>IDENTIFICATION</scope>
</reference>
<dbReference type="AlphaFoldDB" id="A0A2K1KXQ6"/>
<evidence type="ECO:0000313" key="4">
    <source>
        <dbReference type="Proteomes" id="UP000006727"/>
    </source>
</evidence>
<dbReference type="EnsemblPlants" id="Pp3c3_37840V3.1">
    <property type="protein sequence ID" value="PAC:32943626.CDS.1"/>
    <property type="gene ID" value="Pp3c3_37840"/>
</dbReference>
<dbReference type="Gramene" id="Pp3c3_37840V3.1">
    <property type="protein sequence ID" value="PAC:32943626.CDS.1"/>
    <property type="gene ID" value="Pp3c3_37840"/>
</dbReference>
<evidence type="ECO:0000313" key="3">
    <source>
        <dbReference type="EnsemblPlants" id="PAC:32943626.CDS.1"/>
    </source>
</evidence>
<dbReference type="InParanoid" id="A0A2K1KXQ6"/>
<dbReference type="PaxDb" id="3218-PP1S96_205V6.1"/>
<accession>A0A2K1KXQ6</accession>
<reference evidence="2 4" key="1">
    <citation type="journal article" date="2008" name="Science">
        <title>The Physcomitrella genome reveals evolutionary insights into the conquest of land by plants.</title>
        <authorList>
            <person name="Rensing S."/>
            <person name="Lang D."/>
            <person name="Zimmer A."/>
            <person name="Terry A."/>
            <person name="Salamov A."/>
            <person name="Shapiro H."/>
            <person name="Nishiyama T."/>
            <person name="Perroud P.-F."/>
            <person name="Lindquist E."/>
            <person name="Kamisugi Y."/>
            <person name="Tanahashi T."/>
            <person name="Sakakibara K."/>
            <person name="Fujita T."/>
            <person name="Oishi K."/>
            <person name="Shin-I T."/>
            <person name="Kuroki Y."/>
            <person name="Toyoda A."/>
            <person name="Suzuki Y."/>
            <person name="Hashimoto A."/>
            <person name="Yamaguchi K."/>
            <person name="Sugano A."/>
            <person name="Kohara Y."/>
            <person name="Fujiyama A."/>
            <person name="Anterola A."/>
            <person name="Aoki S."/>
            <person name="Ashton N."/>
            <person name="Barbazuk W.B."/>
            <person name="Barker E."/>
            <person name="Bennetzen J."/>
            <person name="Bezanilla M."/>
            <person name="Blankenship R."/>
            <person name="Cho S.H."/>
            <person name="Dutcher S."/>
            <person name="Estelle M."/>
            <person name="Fawcett J.A."/>
            <person name="Gundlach H."/>
            <person name="Hanada K."/>
            <person name="Heyl A."/>
            <person name="Hicks K.A."/>
            <person name="Hugh J."/>
            <person name="Lohr M."/>
            <person name="Mayer K."/>
            <person name="Melkozernov A."/>
            <person name="Murata T."/>
            <person name="Nelson D."/>
            <person name="Pils B."/>
            <person name="Prigge M."/>
            <person name="Reiss B."/>
            <person name="Renner T."/>
            <person name="Rombauts S."/>
            <person name="Rushton P."/>
            <person name="Sanderfoot A."/>
            <person name="Schween G."/>
            <person name="Shiu S.-H."/>
            <person name="Stueber K."/>
            <person name="Theodoulou F.L."/>
            <person name="Tu H."/>
            <person name="Van de Peer Y."/>
            <person name="Verrier P.J."/>
            <person name="Waters E."/>
            <person name="Wood A."/>
            <person name="Yang L."/>
            <person name="Cove D."/>
            <person name="Cuming A."/>
            <person name="Hasebe M."/>
            <person name="Lucas S."/>
            <person name="Mishler D.B."/>
            <person name="Reski R."/>
            <person name="Grigoriev I."/>
            <person name="Quatrano R.S."/>
            <person name="Boore J.L."/>
        </authorList>
    </citation>
    <scope>NUCLEOTIDE SEQUENCE [LARGE SCALE GENOMIC DNA]</scope>
    <source>
        <strain evidence="3 4">cv. Gransden 2004</strain>
    </source>
</reference>
<feature type="region of interest" description="Disordered" evidence="1">
    <location>
        <begin position="28"/>
        <end position="47"/>
    </location>
</feature>
<dbReference type="Gramene" id="Pp3c3_37840V3.2">
    <property type="protein sequence ID" value="PAC:32943627.CDS.1"/>
    <property type="gene ID" value="Pp3c3_37840"/>
</dbReference>
<dbReference type="EMBL" id="ABEU02000003">
    <property type="protein sequence ID" value="PNR58539.1"/>
    <property type="molecule type" value="Genomic_DNA"/>
</dbReference>
<keyword evidence="4" id="KW-1185">Reference proteome</keyword>
<organism evidence="2">
    <name type="scientific">Physcomitrium patens</name>
    <name type="common">Spreading-leaved earth moss</name>
    <name type="synonym">Physcomitrella patens</name>
    <dbReference type="NCBI Taxonomy" id="3218"/>
    <lineage>
        <taxon>Eukaryota</taxon>
        <taxon>Viridiplantae</taxon>
        <taxon>Streptophyta</taxon>
        <taxon>Embryophyta</taxon>
        <taxon>Bryophyta</taxon>
        <taxon>Bryophytina</taxon>
        <taxon>Bryopsida</taxon>
        <taxon>Funariidae</taxon>
        <taxon>Funariales</taxon>
        <taxon>Funariaceae</taxon>
        <taxon>Physcomitrium</taxon>
    </lineage>
</organism>
<dbReference type="EnsemblPlants" id="Pp3c3_37840V3.2">
    <property type="protein sequence ID" value="PAC:32943627.CDS.1"/>
    <property type="gene ID" value="Pp3c3_37840"/>
</dbReference>
<gene>
    <name evidence="2" type="ORF">PHYPA_005534</name>
</gene>
<evidence type="ECO:0000313" key="2">
    <source>
        <dbReference type="EMBL" id="PNR58539.1"/>
    </source>
</evidence>
<reference evidence="2 4" key="2">
    <citation type="journal article" date="2018" name="Plant J.">
        <title>The Physcomitrella patens chromosome-scale assembly reveals moss genome structure and evolution.</title>
        <authorList>
            <person name="Lang D."/>
            <person name="Ullrich K.K."/>
            <person name="Murat F."/>
            <person name="Fuchs J."/>
            <person name="Jenkins J."/>
            <person name="Haas F.B."/>
            <person name="Piednoel M."/>
            <person name="Gundlach H."/>
            <person name="Van Bel M."/>
            <person name="Meyberg R."/>
            <person name="Vives C."/>
            <person name="Morata J."/>
            <person name="Symeonidi A."/>
            <person name="Hiss M."/>
            <person name="Muchero W."/>
            <person name="Kamisugi Y."/>
            <person name="Saleh O."/>
            <person name="Blanc G."/>
            <person name="Decker E.L."/>
            <person name="van Gessel N."/>
            <person name="Grimwood J."/>
            <person name="Hayes R.D."/>
            <person name="Graham S.W."/>
            <person name="Gunter L.E."/>
            <person name="McDaniel S.F."/>
            <person name="Hoernstein S.N.W."/>
            <person name="Larsson A."/>
            <person name="Li F.W."/>
            <person name="Perroud P.F."/>
            <person name="Phillips J."/>
            <person name="Ranjan P."/>
            <person name="Rokshar D.S."/>
            <person name="Rothfels C.J."/>
            <person name="Schneider L."/>
            <person name="Shu S."/>
            <person name="Stevenson D.W."/>
            <person name="Thummler F."/>
            <person name="Tillich M."/>
            <person name="Villarreal Aguilar J.C."/>
            <person name="Widiez T."/>
            <person name="Wong G.K."/>
            <person name="Wymore A."/>
            <person name="Zhang Y."/>
            <person name="Zimmer A.D."/>
            <person name="Quatrano R.S."/>
            <person name="Mayer K.F.X."/>
            <person name="Goodstein D."/>
            <person name="Casacuberta J.M."/>
            <person name="Vandepoele K."/>
            <person name="Reski R."/>
            <person name="Cuming A.C."/>
            <person name="Tuskan G.A."/>
            <person name="Maumus F."/>
            <person name="Salse J."/>
            <person name="Schmutz J."/>
            <person name="Rensing S.A."/>
        </authorList>
    </citation>
    <scope>NUCLEOTIDE SEQUENCE [LARGE SCALE GENOMIC DNA]</scope>
    <source>
        <strain evidence="3 4">cv. Gransden 2004</strain>
    </source>
</reference>
<protein>
    <submittedName>
        <fullName evidence="2 3">Uncharacterized protein</fullName>
    </submittedName>
</protein>
<dbReference type="Proteomes" id="UP000006727">
    <property type="component" value="Chromosome 3"/>
</dbReference>
<name>A0A2K1KXQ6_PHYPA</name>